<comment type="similarity">
    <text evidence="2 7">Belongs to the glycosyl hydrolase 5 (cellulase A) family.</text>
</comment>
<protein>
    <recommendedName>
        <fullName evidence="3">cellulase</fullName>
        <ecNumber evidence="3">3.2.1.4</ecNumber>
    </recommendedName>
</protein>
<dbReference type="PANTHER" id="PTHR34142">
    <property type="entry name" value="ENDO-BETA-1,4-GLUCANASE A"/>
    <property type="match status" value="1"/>
</dbReference>
<evidence type="ECO:0000256" key="1">
    <source>
        <dbReference type="ARBA" id="ARBA00000966"/>
    </source>
</evidence>
<accession>A0AAD4CPH1</accession>
<dbReference type="Proteomes" id="UP001194746">
    <property type="component" value="Unassembled WGS sequence"/>
</dbReference>
<dbReference type="PANTHER" id="PTHR34142:SF1">
    <property type="entry name" value="GLYCOSIDE HYDROLASE FAMILY 5 DOMAIN-CONTAINING PROTEIN"/>
    <property type="match status" value="1"/>
</dbReference>
<dbReference type="GO" id="GO:0008810">
    <property type="term" value="F:cellulase activity"/>
    <property type="evidence" value="ECO:0007669"/>
    <property type="project" value="UniProtKB-EC"/>
</dbReference>
<evidence type="ECO:0000259" key="9">
    <source>
        <dbReference type="Pfam" id="PF00150"/>
    </source>
</evidence>
<comment type="catalytic activity">
    <reaction evidence="1">
        <text>Endohydrolysis of (1-&gt;4)-beta-D-glucosidic linkages in cellulose, lichenin and cereal beta-D-glucans.</text>
        <dbReference type="EC" id="3.2.1.4"/>
    </reaction>
</comment>
<comment type="caution">
    <text evidence="10">The sequence shown here is derived from an EMBL/GenBank/DDBJ whole genome shotgun (WGS) entry which is preliminary data.</text>
</comment>
<dbReference type="AlphaFoldDB" id="A0AAD4CPH1"/>
<reference evidence="10" key="2">
    <citation type="submission" date="2020-02" db="EMBL/GenBank/DDBJ databases">
        <authorList>
            <person name="Gilchrist C.L.M."/>
            <person name="Chooi Y.-H."/>
        </authorList>
    </citation>
    <scope>NUCLEOTIDE SEQUENCE</scope>
    <source>
        <strain evidence="10">MST-FP2251</strain>
    </source>
</reference>
<dbReference type="SUPFAM" id="SSF51445">
    <property type="entry name" value="(Trans)glycosidases"/>
    <property type="match status" value="1"/>
</dbReference>
<evidence type="ECO:0000256" key="6">
    <source>
        <dbReference type="ARBA" id="ARBA00025192"/>
    </source>
</evidence>
<organism evidence="10 11">
    <name type="scientific">Aspergillus nanangensis</name>
    <dbReference type="NCBI Taxonomy" id="2582783"/>
    <lineage>
        <taxon>Eukaryota</taxon>
        <taxon>Fungi</taxon>
        <taxon>Dikarya</taxon>
        <taxon>Ascomycota</taxon>
        <taxon>Pezizomycotina</taxon>
        <taxon>Eurotiomycetes</taxon>
        <taxon>Eurotiomycetidae</taxon>
        <taxon>Eurotiales</taxon>
        <taxon>Aspergillaceae</taxon>
        <taxon>Aspergillus</taxon>
        <taxon>Aspergillus subgen. Circumdati</taxon>
    </lineage>
</organism>
<reference evidence="10" key="1">
    <citation type="journal article" date="2019" name="Beilstein J. Org. Chem.">
        <title>Nanangenines: drimane sesquiterpenoids as the dominant metabolite cohort of a novel Australian fungus, Aspergillus nanangensis.</title>
        <authorList>
            <person name="Lacey H.J."/>
            <person name="Gilchrist C.L.M."/>
            <person name="Crombie A."/>
            <person name="Kalaitzis J.A."/>
            <person name="Vuong D."/>
            <person name="Rutledge P.J."/>
            <person name="Turner P."/>
            <person name="Pitt J.I."/>
            <person name="Lacey E."/>
            <person name="Chooi Y.H."/>
            <person name="Piggott A.M."/>
        </authorList>
    </citation>
    <scope>NUCLEOTIDE SEQUENCE</scope>
    <source>
        <strain evidence="10">MST-FP2251</strain>
    </source>
</reference>
<gene>
    <name evidence="10" type="ORF">FE257_006195</name>
</gene>
<dbReference type="EC" id="3.2.1.4" evidence="3"/>
<sequence>MKMNILLAAVGLINIAPAVAIEMAGVNLIGLAADASLLGTAYTEFTSTSCGEEQTNYPYLDPPSLYWSWRHLGFNLIRLPVAWGHIQTALGGPLNETTLAGLDNLVDIITGNGSTVVLDLHNYARYDCAVIGQPLLNLPGAPKSVTDEHFSDVWAKLAAHYESNPRVIFELMNEPWGLSAFKWADTMKKAIRSIRKQAPSHRILIAGPYAATVTTWEIRSAVALLPLLDEAPVGQIIFDLHQYFDILNGGTKDCLAWELFWPAFQTVTTTLRNHNATAMLTEFGGGPNEACAAIFDHVFQFFDDNSDVWKGWTAWSNMRGDQAISPNASSEYYALTKVMSKFAPLA</sequence>
<comment type="function">
    <text evidence="6">Has endoglucanase activity on substrates containing beta-1,4 glycosidic bonds, like in carboxymethylcellulose (CMC), hydroxyethylcellulose (HEC) and beta-glucan. Involved in the degradation of complex natural cellulosic substrates.</text>
</comment>
<evidence type="ECO:0000256" key="8">
    <source>
        <dbReference type="SAM" id="SignalP"/>
    </source>
</evidence>
<keyword evidence="5 7" id="KW-0326">Glycosidase</keyword>
<evidence type="ECO:0000313" key="11">
    <source>
        <dbReference type="Proteomes" id="UP001194746"/>
    </source>
</evidence>
<keyword evidence="11" id="KW-1185">Reference proteome</keyword>
<name>A0AAD4CPH1_ASPNN</name>
<evidence type="ECO:0000256" key="2">
    <source>
        <dbReference type="ARBA" id="ARBA00005641"/>
    </source>
</evidence>
<dbReference type="EMBL" id="VCAU01000028">
    <property type="protein sequence ID" value="KAF9890281.1"/>
    <property type="molecule type" value="Genomic_DNA"/>
</dbReference>
<evidence type="ECO:0000256" key="5">
    <source>
        <dbReference type="ARBA" id="ARBA00023295"/>
    </source>
</evidence>
<dbReference type="Pfam" id="PF00150">
    <property type="entry name" value="Cellulase"/>
    <property type="match status" value="1"/>
</dbReference>
<evidence type="ECO:0000313" key="10">
    <source>
        <dbReference type="EMBL" id="KAF9890281.1"/>
    </source>
</evidence>
<proteinExistence type="inferred from homology"/>
<evidence type="ECO:0000256" key="4">
    <source>
        <dbReference type="ARBA" id="ARBA00022801"/>
    </source>
</evidence>
<dbReference type="InterPro" id="IPR017853">
    <property type="entry name" value="GH"/>
</dbReference>
<feature type="domain" description="Glycoside hydrolase family 5" evidence="9">
    <location>
        <begin position="64"/>
        <end position="317"/>
    </location>
</feature>
<keyword evidence="8" id="KW-0732">Signal</keyword>
<evidence type="ECO:0000256" key="7">
    <source>
        <dbReference type="RuleBase" id="RU361153"/>
    </source>
</evidence>
<evidence type="ECO:0000256" key="3">
    <source>
        <dbReference type="ARBA" id="ARBA00012601"/>
    </source>
</evidence>
<feature type="signal peptide" evidence="8">
    <location>
        <begin position="1"/>
        <end position="20"/>
    </location>
</feature>
<feature type="chain" id="PRO_5041954410" description="cellulase" evidence="8">
    <location>
        <begin position="21"/>
        <end position="346"/>
    </location>
</feature>
<dbReference type="GO" id="GO:0009251">
    <property type="term" value="P:glucan catabolic process"/>
    <property type="evidence" value="ECO:0007669"/>
    <property type="project" value="TreeGrafter"/>
</dbReference>
<keyword evidence="4 7" id="KW-0378">Hydrolase</keyword>
<dbReference type="InterPro" id="IPR001547">
    <property type="entry name" value="Glyco_hydro_5"/>
</dbReference>
<dbReference type="Gene3D" id="3.20.20.80">
    <property type="entry name" value="Glycosidases"/>
    <property type="match status" value="1"/>
</dbReference>